<reference evidence="1 2" key="1">
    <citation type="submission" date="2019-08" db="EMBL/GenBank/DDBJ databases">
        <title>The genome of the soybean aphid Biotype 1, its phylome, world population structure and adaptation to the North American continent.</title>
        <authorList>
            <person name="Giordano R."/>
            <person name="Donthu R.K."/>
            <person name="Hernandez A.G."/>
            <person name="Wright C.L."/>
            <person name="Zimin A.V."/>
        </authorList>
    </citation>
    <scope>NUCLEOTIDE SEQUENCE [LARGE SCALE GENOMIC DNA]</scope>
    <source>
        <tissue evidence="1">Whole aphids</tissue>
    </source>
</reference>
<evidence type="ECO:0000313" key="2">
    <source>
        <dbReference type="Proteomes" id="UP000475862"/>
    </source>
</evidence>
<sequence>MFLLTWFCMNVHNCMISKINESFINHKKYYVPGSHSNESGNETFVQCLNSFILHRNILLLDNQYFLYRCVVEQLPYFYCAFGSSNLHKVIKYMISKNVHQLSYTGNSTAAIIAALCDVGLAIDADIIPAHTAHPKFTATSSVTCRYSLVACFNNHMYIDGLMQGLFCNIKTFLLINLTKSIYHSTVFNFIELSIQLPLNLQSSLGCINRKNRDIV</sequence>
<dbReference type="Proteomes" id="UP000475862">
    <property type="component" value="Unassembled WGS sequence"/>
</dbReference>
<comment type="caution">
    <text evidence="1">The sequence shown here is derived from an EMBL/GenBank/DDBJ whole genome shotgun (WGS) entry which is preliminary data.</text>
</comment>
<organism evidence="1 2">
    <name type="scientific">Aphis glycines</name>
    <name type="common">Soybean aphid</name>
    <dbReference type="NCBI Taxonomy" id="307491"/>
    <lineage>
        <taxon>Eukaryota</taxon>
        <taxon>Metazoa</taxon>
        <taxon>Ecdysozoa</taxon>
        <taxon>Arthropoda</taxon>
        <taxon>Hexapoda</taxon>
        <taxon>Insecta</taxon>
        <taxon>Pterygota</taxon>
        <taxon>Neoptera</taxon>
        <taxon>Paraneoptera</taxon>
        <taxon>Hemiptera</taxon>
        <taxon>Sternorrhyncha</taxon>
        <taxon>Aphidomorpha</taxon>
        <taxon>Aphidoidea</taxon>
        <taxon>Aphididae</taxon>
        <taxon>Aphidini</taxon>
        <taxon>Aphis</taxon>
        <taxon>Aphis</taxon>
    </lineage>
</organism>
<dbReference type="AlphaFoldDB" id="A0A6G0T5A4"/>
<protein>
    <submittedName>
        <fullName evidence="1">Uncharacterized protein</fullName>
    </submittedName>
</protein>
<evidence type="ECO:0000313" key="1">
    <source>
        <dbReference type="EMBL" id="KAE9525481.1"/>
    </source>
</evidence>
<keyword evidence="2" id="KW-1185">Reference proteome</keyword>
<proteinExistence type="predicted"/>
<name>A0A6G0T5A4_APHGL</name>
<accession>A0A6G0T5A4</accession>
<gene>
    <name evidence="1" type="ORF">AGLY_014281</name>
</gene>
<dbReference type="EMBL" id="VYZN01000060">
    <property type="protein sequence ID" value="KAE9525481.1"/>
    <property type="molecule type" value="Genomic_DNA"/>
</dbReference>